<organism evidence="3 4">
    <name type="scientific">Ureibacillus thermophilus</name>
    <dbReference type="NCBI Taxonomy" id="367743"/>
    <lineage>
        <taxon>Bacteria</taxon>
        <taxon>Bacillati</taxon>
        <taxon>Bacillota</taxon>
        <taxon>Bacilli</taxon>
        <taxon>Bacillales</taxon>
        <taxon>Caryophanaceae</taxon>
        <taxon>Ureibacillus</taxon>
    </lineage>
</organism>
<dbReference type="InterPro" id="IPR037063">
    <property type="entry name" value="PHb_sf"/>
</dbReference>
<dbReference type="SUPFAM" id="SSF50729">
    <property type="entry name" value="PH domain-like"/>
    <property type="match status" value="1"/>
</dbReference>
<feature type="domain" description="YvbH-like oligomerisation" evidence="2">
    <location>
        <begin position="145"/>
        <end position="203"/>
    </location>
</feature>
<evidence type="ECO:0008006" key="5">
    <source>
        <dbReference type="Google" id="ProtNLM"/>
    </source>
</evidence>
<evidence type="ECO:0000313" key="4">
    <source>
        <dbReference type="Proteomes" id="UP000291151"/>
    </source>
</evidence>
<sequence>MLKKFASDALGLSDIGKVIEPQDYDKTDSDDYVLHEIGEKIYFLIKTRADEYCFTNLALIHVDGDLAVSKKRTLKRYEYKWNPISNVSLETAGTIDLDVEIKFTIGNTPFSIDINKNELDKVKDLYKALVEMERIMKSNEKYMKFAQDSLEYAQKSISNGMSQTSPAESFKAIAQFTNEWLKDMNNQYAYDDYGSVFELFINN</sequence>
<dbReference type="CDD" id="cd13225">
    <property type="entry name" value="PH-like_bacteria"/>
    <property type="match status" value="1"/>
</dbReference>
<dbReference type="PANTHER" id="PTHR35796:SF2">
    <property type="entry name" value="YVBH-LIKE OLIGOMERISATION REGION"/>
    <property type="match status" value="1"/>
</dbReference>
<dbReference type="Gene3D" id="2.30.29.50">
    <property type="entry name" value="Bacterial Pleckstrin homology domain"/>
    <property type="match status" value="1"/>
</dbReference>
<evidence type="ECO:0000259" key="1">
    <source>
        <dbReference type="Pfam" id="PF08000"/>
    </source>
</evidence>
<dbReference type="PANTHER" id="PTHR35796">
    <property type="entry name" value="HYPOTHETICAL CYTOSOLIC PROTEIN"/>
    <property type="match status" value="1"/>
</dbReference>
<dbReference type="EMBL" id="CP036528">
    <property type="protein sequence ID" value="QBK26842.1"/>
    <property type="molecule type" value="Genomic_DNA"/>
</dbReference>
<name>A0A4P6UY95_9BACL</name>
<dbReference type="AlphaFoldDB" id="A0A4P6UY95"/>
<reference evidence="3 4" key="1">
    <citation type="submission" date="2019-02" db="EMBL/GenBank/DDBJ databases">
        <title>Ureibacillus thermophilus.</title>
        <authorList>
            <person name="Sunny J.S."/>
            <person name="Natarajan A."/>
            <person name="Saleena L.M."/>
        </authorList>
    </citation>
    <scope>NUCLEOTIDE SEQUENCE [LARGE SCALE GENOMIC DNA]</scope>
    <source>
        <strain evidence="3 4">LM102</strain>
    </source>
</reference>
<dbReference type="RefSeq" id="WP_208650528.1">
    <property type="nucleotide sequence ID" value="NZ_CP036528.1"/>
</dbReference>
<feature type="domain" description="Bacterial Pleckstrin homology" evidence="1">
    <location>
        <begin position="10"/>
        <end position="132"/>
    </location>
</feature>
<accession>A0A4P6UY95</accession>
<dbReference type="InterPro" id="IPR012544">
    <property type="entry name" value="PHb"/>
</dbReference>
<keyword evidence="4" id="KW-1185">Reference proteome</keyword>
<protein>
    <recommendedName>
        <fullName evidence="5">PH domain-containing protein</fullName>
    </recommendedName>
</protein>
<dbReference type="InterPro" id="IPR021722">
    <property type="entry name" value="YvbH_oligomer_dom"/>
</dbReference>
<dbReference type="Pfam" id="PF11724">
    <property type="entry name" value="YvbH_ext"/>
    <property type="match status" value="1"/>
</dbReference>
<dbReference type="Proteomes" id="UP000291151">
    <property type="component" value="Chromosome"/>
</dbReference>
<evidence type="ECO:0000313" key="3">
    <source>
        <dbReference type="EMBL" id="QBK26842.1"/>
    </source>
</evidence>
<dbReference type="KEGG" id="uth:DKZ56_13905"/>
<gene>
    <name evidence="3" type="ORF">DKZ56_13905</name>
</gene>
<dbReference type="Pfam" id="PF08000">
    <property type="entry name" value="bPH_1"/>
    <property type="match status" value="1"/>
</dbReference>
<proteinExistence type="predicted"/>
<dbReference type="Gene3D" id="1.10.287.210">
    <property type="match status" value="1"/>
</dbReference>
<evidence type="ECO:0000259" key="2">
    <source>
        <dbReference type="Pfam" id="PF11724"/>
    </source>
</evidence>